<dbReference type="InterPro" id="IPR029063">
    <property type="entry name" value="SAM-dependent_MTases_sf"/>
</dbReference>
<evidence type="ECO:0000256" key="4">
    <source>
        <dbReference type="ARBA" id="ARBA00022801"/>
    </source>
</evidence>
<dbReference type="Gene3D" id="3.40.50.150">
    <property type="entry name" value="Vaccinia Virus protein VP39"/>
    <property type="match status" value="1"/>
</dbReference>
<sequence length="2361" mass="265611">MANKRKVTESEVKESSKKNKQSNVPDADKKAAEASALAKKDCILADHVPLTQVGDMFHDMVSRAPPHPAQEAIKLRVATVCSGTDAPIFALEFLKQSVEMNGHDTPFEVQHLFSCEIEGYKQGFIRRNLPAPAIIFRDVIELAKVVSQPDGKALSAGGSKVLVPQEKIDFFFCGCSCVDYSNLNNTMTAANKLGNEKKLGVFKTLNRWLHQEKKEPPKVWPVKTNDEFVEALNHCLDDIDNPDLGESTRTFFSALIVINERRPKVIILENVDGAPWDTYIDRAFPLIGYKAAWLRVDSKKHYLPQTRQRGYLIAIDTESEGCGLKDASLAVKEWQTATRSLERYPSASIVSFLQLPDDIGTIMARADMEKDSATNNSDWGMSSLRHAAERQLYGLDADQNPFSHKTMRNLKVISPKFPPQAWHRWWAQQTCRVIDFMDIVEAAGNKSGIYLGHKTCVVDVSQNVDRAGPFTAKDETAHLKQNLGIIGCITPSGGPVVTDLMRPITGTEVMALQGMPVNEMVISTETQEQLRDLAGNAMTVTVVGAATYGALFAIHKHCPRLFESVSGPLAPRFSYYKKSQTASLLSGMDQSQLHPVIFEPETVHRLVGQMVRVCHCPPPILSDDEKSAGYVICQTCKTTLCKKCSGNPAHELEPWDINAAKFADQEHEHVSSEGGKVVLRNHLPQVLELQVSSTAFGDQSPAHEVLSAKTRYFLEGIKVTEVVTVTYKAPRTIARLVIRNDRKATWFVHFVPGCDLRSPSANPPTLPRTFEPSPPIARGDFEMSHEGVHHIKWSFWMPSQIELTTDFNKMTATTCGTAGNELHVSLDKDGNYQSNKTFILRHCTRTGPPNEDHLVWASEMRKLDYHELRDTYLQAPPQLKLTALPVGQTTKATVFSPGYWSDIEQDVDNRTLERVEPTTIHWGQTNDITAVAVQGNDDTNTTPSPPPVLAEIVTNVDAFPISAARRYMLGPQDNLDQFTIIRPNQTEDFLHDFAFAASAFRKQNLPDFGEAVTHFQNWTPIARCPQWSRPPPDIYVSDTQASKTNRYLPAEDPDEAKDFEETFLHLPRAITLASQLQSSTLSLLITLQPQVLASRAHTYLMQAHRTVPTGSMAVKNAEVYFRVHIDHARPRSLEFKKFFSLIKPCNDDHRDGIQWKEAYKNIQIITKRFKARGIQLRNSQHKAVLWMIIREKKPESFVETEIEEEVVAPLSVRVVGKATWPTKFPYSSRGGVAAHEIGYGKTVVTLSLIDYQYEFDRNQSMQERRQVDSCWEEEIKPEREKLKELGLPLAGMGKNKFFHHLSATLVLVPDHLTEQWSGEAKKFLGLEPKEIVIIRSLNQFYGGLTLEVLRRAELVIMSTKLLSDTFFDRLWGFGWGDRDHPFKNLSGRVRERWYREALRNIRILTASSLAGPGASEPGVQRELFGLRAAERSALLAKIVADSRRKDRRSPEEKVPASEGQAKKKEGRGEQAPVRRDWCASWLHNCSWARVVWDECSYDHRGDNKNIRFFVENLVAYTKWLLSGTPKAYDLAEVCNMAKVFGVHLARPEPRIMPGLPAVTAGPVLEPASKSEEFFEFSSALKSASLAHERHLQAEVFVRHFFRANRVDEDGDVKVSSVEVVLPVDMTALAAVRYHMAHQEALDADGDFSAMSAHVRLQPQYAGENLDDPIKSTKLLLSLLANDLTSPPRASTLAQLQDSLRASQHTMGRNVKFLFDKVMWLRDYLYFLCGVGHNEVETMKKRAGLKAQPGWAALKYICDEIDAAANRGVFGPHGGEWVFNCLAHTIIEGHPPANDDYTDNNGQLKQHFAGNWVDTYNNIKPHYTWLDFFDKGEIQIRPNTSKEVAKWLAVDLCRLRRRAGIDVPPPQMPTESQAERLFKSVRTMSSSLASPDPQNLGNEVVNDSMIIATWTLEQRLDFINAHLNLLNDRPTFDKKKNLPFDIGGLRVNLRTTKDQLIQKCHELNIKSAGSAEKLLQMLWEHSQGLGRGGVYRDGKAQDYKGGSFKKPEEYSTMLGLLKDTVVDLTKATDDFKNATRERTFIPKFIHYSSLPDKDQELRLRPCDGEHCGKPLPSARDSYIVVSCGHILCSLCRHTPTSRVCPAKSCSAFIKSRPVLPMTSLRADTHLTKADHLLSLLSSIIAKNEHVLVFAQYQSLLRSLWPRILALDPKATNMAHPPSRAEPSTLLEEFKKGNGGHVMLLDIDDDTSAGSNLTVANHVIFANPYFHHNKEHQARTVRQAKGRCIRYGQDKQVFVYHFMMLDTGEYEILREQQDENPAVKRFFDAGKENGEIVRELAGTYPALGALVENASGVFCPWWEEEKKYDVTSGGNLVVADTMTPPMSQAQQQMQEWMMEIDEDELYD</sequence>
<evidence type="ECO:0000313" key="9">
    <source>
        <dbReference type="Proteomes" id="UP001303160"/>
    </source>
</evidence>
<dbReference type="InterPro" id="IPR049730">
    <property type="entry name" value="SNF2/RAD54-like_C"/>
</dbReference>
<evidence type="ECO:0000256" key="2">
    <source>
        <dbReference type="ARBA" id="ARBA00022679"/>
    </source>
</evidence>
<dbReference type="GO" id="GO:0008094">
    <property type="term" value="F:ATP-dependent activity, acting on DNA"/>
    <property type="evidence" value="ECO:0007669"/>
    <property type="project" value="TreeGrafter"/>
</dbReference>
<organism evidence="8 9">
    <name type="scientific">Triangularia verruculosa</name>
    <dbReference type="NCBI Taxonomy" id="2587418"/>
    <lineage>
        <taxon>Eukaryota</taxon>
        <taxon>Fungi</taxon>
        <taxon>Dikarya</taxon>
        <taxon>Ascomycota</taxon>
        <taxon>Pezizomycotina</taxon>
        <taxon>Sordariomycetes</taxon>
        <taxon>Sordariomycetidae</taxon>
        <taxon>Sordariales</taxon>
        <taxon>Podosporaceae</taxon>
        <taxon>Triangularia</taxon>
    </lineage>
</organism>
<feature type="region of interest" description="Disordered" evidence="6">
    <location>
        <begin position="1441"/>
        <end position="1469"/>
    </location>
</feature>
<dbReference type="GO" id="GO:0016787">
    <property type="term" value="F:hydrolase activity"/>
    <property type="evidence" value="ECO:0007669"/>
    <property type="project" value="UniProtKB-KW"/>
</dbReference>
<dbReference type="PANTHER" id="PTHR45626">
    <property type="entry name" value="TRANSCRIPTION TERMINATION FACTOR 2-RELATED"/>
    <property type="match status" value="1"/>
</dbReference>
<keyword evidence="4" id="KW-0378">Hydrolase</keyword>
<keyword evidence="1" id="KW-0489">Methyltransferase</keyword>
<feature type="region of interest" description="Disordered" evidence="6">
    <location>
        <begin position="1"/>
        <end position="31"/>
    </location>
</feature>
<dbReference type="PANTHER" id="PTHR45626:SF26">
    <property type="entry name" value="FAMILY HELICASE, PUTATIVE (AFU_ORTHOLOGUE AFUA_2G09120)-RELATED"/>
    <property type="match status" value="1"/>
</dbReference>
<keyword evidence="9" id="KW-1185">Reference proteome</keyword>
<keyword evidence="3" id="KW-0547">Nucleotide-binding</keyword>
<keyword evidence="2" id="KW-0808">Transferase</keyword>
<dbReference type="SUPFAM" id="SSF53335">
    <property type="entry name" value="S-adenosyl-L-methionine-dependent methyltransferases"/>
    <property type="match status" value="1"/>
</dbReference>
<comment type="caution">
    <text evidence="8">The sequence shown here is derived from an EMBL/GenBank/DDBJ whole genome shotgun (WGS) entry which is preliminary data.</text>
</comment>
<dbReference type="InterPro" id="IPR027417">
    <property type="entry name" value="P-loop_NTPase"/>
</dbReference>
<dbReference type="GO" id="GO:0008168">
    <property type="term" value="F:methyltransferase activity"/>
    <property type="evidence" value="ECO:0007669"/>
    <property type="project" value="UniProtKB-KW"/>
</dbReference>
<dbReference type="InterPro" id="IPR000330">
    <property type="entry name" value="SNF2_N"/>
</dbReference>
<dbReference type="CDD" id="cd18793">
    <property type="entry name" value="SF2_C_SNF"/>
    <property type="match status" value="1"/>
</dbReference>
<dbReference type="GO" id="GO:0005634">
    <property type="term" value="C:nucleus"/>
    <property type="evidence" value="ECO:0007669"/>
    <property type="project" value="TreeGrafter"/>
</dbReference>
<dbReference type="GO" id="GO:0032259">
    <property type="term" value="P:methylation"/>
    <property type="evidence" value="ECO:0007669"/>
    <property type="project" value="UniProtKB-KW"/>
</dbReference>
<proteinExistence type="predicted"/>
<gene>
    <name evidence="8" type="ORF">QBC40DRAFT_212452</name>
</gene>
<reference evidence="8" key="2">
    <citation type="submission" date="2023-05" db="EMBL/GenBank/DDBJ databases">
        <authorList>
            <consortium name="Lawrence Berkeley National Laboratory"/>
            <person name="Steindorff A."/>
            <person name="Hensen N."/>
            <person name="Bonometti L."/>
            <person name="Westerberg I."/>
            <person name="Brannstrom I.O."/>
            <person name="Guillou S."/>
            <person name="Cros-Aarteil S."/>
            <person name="Calhoun S."/>
            <person name="Haridas S."/>
            <person name="Kuo A."/>
            <person name="Mondo S."/>
            <person name="Pangilinan J."/>
            <person name="Riley R."/>
            <person name="Labutti K."/>
            <person name="Andreopoulos B."/>
            <person name="Lipzen A."/>
            <person name="Chen C."/>
            <person name="Yanf M."/>
            <person name="Daum C."/>
            <person name="Ng V."/>
            <person name="Clum A."/>
            <person name="Ohm R."/>
            <person name="Martin F."/>
            <person name="Silar P."/>
            <person name="Natvig D."/>
            <person name="Lalanne C."/>
            <person name="Gautier V."/>
            <person name="Ament-Velasquez S.L."/>
            <person name="Kruys A."/>
            <person name="Hutchinson M.I."/>
            <person name="Powell A.J."/>
            <person name="Barry K."/>
            <person name="Miller A.N."/>
            <person name="Grigoriev I.V."/>
            <person name="Debuchy R."/>
            <person name="Gladieux P."/>
            <person name="Thoren M.H."/>
            <person name="Johannesson H."/>
        </authorList>
    </citation>
    <scope>NUCLEOTIDE SEQUENCE</scope>
    <source>
        <strain evidence="8">CBS 315.58</strain>
    </source>
</reference>
<dbReference type="Gene3D" id="3.40.50.300">
    <property type="entry name" value="P-loop containing nucleotide triphosphate hydrolases"/>
    <property type="match status" value="2"/>
</dbReference>
<evidence type="ECO:0000313" key="8">
    <source>
        <dbReference type="EMBL" id="KAK4195011.1"/>
    </source>
</evidence>
<dbReference type="Proteomes" id="UP001303160">
    <property type="component" value="Unassembled WGS sequence"/>
</dbReference>
<protein>
    <recommendedName>
        <fullName evidence="7">SNF2 N-terminal domain-containing protein</fullName>
    </recommendedName>
</protein>
<keyword evidence="5" id="KW-0067">ATP-binding</keyword>
<evidence type="ECO:0000256" key="6">
    <source>
        <dbReference type="SAM" id="MobiDB-lite"/>
    </source>
</evidence>
<evidence type="ECO:0000256" key="1">
    <source>
        <dbReference type="ARBA" id="ARBA00022603"/>
    </source>
</evidence>
<dbReference type="EMBL" id="MU864029">
    <property type="protein sequence ID" value="KAK4195011.1"/>
    <property type="molecule type" value="Genomic_DNA"/>
</dbReference>
<evidence type="ECO:0000256" key="3">
    <source>
        <dbReference type="ARBA" id="ARBA00022741"/>
    </source>
</evidence>
<evidence type="ECO:0000256" key="5">
    <source>
        <dbReference type="ARBA" id="ARBA00022840"/>
    </source>
</evidence>
<dbReference type="Pfam" id="PF00176">
    <property type="entry name" value="SNF2-rel_dom"/>
    <property type="match status" value="1"/>
</dbReference>
<dbReference type="InterPro" id="IPR001525">
    <property type="entry name" value="C5_MeTfrase"/>
</dbReference>
<dbReference type="Pfam" id="PF00145">
    <property type="entry name" value="DNA_methylase"/>
    <property type="match status" value="1"/>
</dbReference>
<feature type="domain" description="SNF2 N-terminal" evidence="7">
    <location>
        <begin position="1180"/>
        <end position="1328"/>
    </location>
</feature>
<evidence type="ECO:0000259" key="7">
    <source>
        <dbReference type="Pfam" id="PF00176"/>
    </source>
</evidence>
<feature type="compositionally biased region" description="Basic and acidic residues" evidence="6">
    <location>
        <begin position="1"/>
        <end position="17"/>
    </location>
</feature>
<reference evidence="8" key="1">
    <citation type="journal article" date="2023" name="Mol. Phylogenet. Evol.">
        <title>Genome-scale phylogeny and comparative genomics of the fungal order Sordariales.</title>
        <authorList>
            <person name="Hensen N."/>
            <person name="Bonometti L."/>
            <person name="Westerberg I."/>
            <person name="Brannstrom I.O."/>
            <person name="Guillou S."/>
            <person name="Cros-Aarteil S."/>
            <person name="Calhoun S."/>
            <person name="Haridas S."/>
            <person name="Kuo A."/>
            <person name="Mondo S."/>
            <person name="Pangilinan J."/>
            <person name="Riley R."/>
            <person name="LaButti K."/>
            <person name="Andreopoulos B."/>
            <person name="Lipzen A."/>
            <person name="Chen C."/>
            <person name="Yan M."/>
            <person name="Daum C."/>
            <person name="Ng V."/>
            <person name="Clum A."/>
            <person name="Steindorff A."/>
            <person name="Ohm R.A."/>
            <person name="Martin F."/>
            <person name="Silar P."/>
            <person name="Natvig D.O."/>
            <person name="Lalanne C."/>
            <person name="Gautier V."/>
            <person name="Ament-Velasquez S.L."/>
            <person name="Kruys A."/>
            <person name="Hutchinson M.I."/>
            <person name="Powell A.J."/>
            <person name="Barry K."/>
            <person name="Miller A.N."/>
            <person name="Grigoriev I.V."/>
            <person name="Debuchy R."/>
            <person name="Gladieux P."/>
            <person name="Hiltunen Thoren M."/>
            <person name="Johannesson H."/>
        </authorList>
    </citation>
    <scope>NUCLEOTIDE SEQUENCE</scope>
    <source>
        <strain evidence="8">CBS 315.58</strain>
    </source>
</reference>
<accession>A0AAN6X7C3</accession>
<dbReference type="GO" id="GO:0005524">
    <property type="term" value="F:ATP binding"/>
    <property type="evidence" value="ECO:0007669"/>
    <property type="project" value="UniProtKB-KW"/>
</dbReference>
<name>A0AAN6X7C3_9PEZI</name>
<dbReference type="InterPro" id="IPR050628">
    <property type="entry name" value="SNF2_RAD54_helicase_TF"/>
</dbReference>
<dbReference type="SUPFAM" id="SSF52540">
    <property type="entry name" value="P-loop containing nucleoside triphosphate hydrolases"/>
    <property type="match status" value="2"/>
</dbReference>
<dbReference type="GO" id="GO:0006281">
    <property type="term" value="P:DNA repair"/>
    <property type="evidence" value="ECO:0007669"/>
    <property type="project" value="TreeGrafter"/>
</dbReference>